<evidence type="ECO:0000259" key="12">
    <source>
        <dbReference type="Pfam" id="PF02852"/>
    </source>
</evidence>
<dbReference type="RefSeq" id="WP_354698158.1">
    <property type="nucleotide sequence ID" value="NZ_CP114014.1"/>
</dbReference>
<dbReference type="InterPro" id="IPR004099">
    <property type="entry name" value="Pyr_nucl-diS_OxRdtase_dimer"/>
</dbReference>
<dbReference type="PROSITE" id="PS00076">
    <property type="entry name" value="PYRIDINE_REDOX_1"/>
    <property type="match status" value="1"/>
</dbReference>
<evidence type="ECO:0000313" key="14">
    <source>
        <dbReference type="EMBL" id="XAY06945.1"/>
    </source>
</evidence>
<dbReference type="PRINTS" id="PR00411">
    <property type="entry name" value="PNDRDTASEI"/>
</dbReference>
<keyword evidence="4" id="KW-0521">NADP</keyword>
<dbReference type="EMBL" id="CP114014">
    <property type="protein sequence ID" value="XAY06945.1"/>
    <property type="molecule type" value="Genomic_DNA"/>
</dbReference>
<feature type="domain" description="FAD/NAD(P)-binding" evidence="13">
    <location>
        <begin position="7"/>
        <end position="326"/>
    </location>
</feature>
<dbReference type="EC" id="1.16.1.1" evidence="14"/>
<dbReference type="SUPFAM" id="SSF55424">
    <property type="entry name" value="FAD/NAD-linked reductases, dimerisation (C-terminal) domain"/>
    <property type="match status" value="1"/>
</dbReference>
<keyword evidence="11" id="KW-1133">Transmembrane helix</keyword>
<protein>
    <submittedName>
        <fullName evidence="14">Mercuric reductase</fullName>
        <ecNumber evidence="14">1.16.1.1</ecNumber>
    </submittedName>
</protein>
<dbReference type="InterPro" id="IPR023753">
    <property type="entry name" value="FAD/NAD-binding_dom"/>
</dbReference>
<feature type="binding site" evidence="8">
    <location>
        <position position="202"/>
    </location>
    <ligand>
        <name>NAD(+)</name>
        <dbReference type="ChEBI" id="CHEBI:57540"/>
    </ligand>
</feature>
<feature type="binding site" evidence="8">
    <location>
        <position position="311"/>
    </location>
    <ligand>
        <name>FAD</name>
        <dbReference type="ChEBI" id="CHEBI:57692"/>
    </ligand>
</feature>
<feature type="binding site" evidence="8">
    <location>
        <position position="270"/>
    </location>
    <ligand>
        <name>NAD(+)</name>
        <dbReference type="ChEBI" id="CHEBI:57540"/>
    </ligand>
</feature>
<evidence type="ECO:0000256" key="6">
    <source>
        <dbReference type="ARBA" id="ARBA00023157"/>
    </source>
</evidence>
<feature type="transmembrane region" description="Helical" evidence="11">
    <location>
        <begin position="7"/>
        <end position="30"/>
    </location>
</feature>
<keyword evidence="8" id="KW-0547">Nucleotide-binding</keyword>
<dbReference type="InterPro" id="IPR012999">
    <property type="entry name" value="Pyr_OxRdtase_I_AS"/>
</dbReference>
<feature type="binding site" evidence="8">
    <location>
        <begin position="142"/>
        <end position="144"/>
    </location>
    <ligand>
        <name>FAD</name>
        <dbReference type="ChEBI" id="CHEBI:57692"/>
    </ligand>
</feature>
<dbReference type="PRINTS" id="PR00368">
    <property type="entry name" value="FADPNR"/>
</dbReference>
<dbReference type="SUPFAM" id="SSF51905">
    <property type="entry name" value="FAD/NAD(P)-binding domain"/>
    <property type="match status" value="1"/>
</dbReference>
<reference evidence="14" key="1">
    <citation type="submission" date="2022-12" db="EMBL/GenBank/DDBJ databases">
        <title>Paraconexibacter alkalitolerans sp. nov. and Baekduia alba sp. nov., isolated from soil and emended description of the genera Paraconexibacter (Chun et al., 2020) and Baekduia (An et al., 2020).</title>
        <authorList>
            <person name="Vieira S."/>
            <person name="Huber K.J."/>
            <person name="Geppert A."/>
            <person name="Wolf J."/>
            <person name="Neumann-Schaal M."/>
            <person name="Muesken M."/>
            <person name="Overmann J."/>
        </authorList>
    </citation>
    <scope>NUCLEOTIDE SEQUENCE</scope>
    <source>
        <strain evidence="14">AEG42_29</strain>
    </source>
</reference>
<evidence type="ECO:0000259" key="13">
    <source>
        <dbReference type="Pfam" id="PF07992"/>
    </source>
</evidence>
<comment type="similarity">
    <text evidence="1 10">Belongs to the class-I pyridine nucleotide-disulfide oxidoreductase family.</text>
</comment>
<dbReference type="GO" id="GO:0003955">
    <property type="term" value="F:NAD(P)H dehydrogenase (quinone) activity"/>
    <property type="evidence" value="ECO:0007669"/>
    <property type="project" value="TreeGrafter"/>
</dbReference>
<keyword evidence="5 10" id="KW-0560">Oxidoreductase</keyword>
<dbReference type="InterPro" id="IPR016156">
    <property type="entry name" value="FAD/NAD-linked_Rdtase_dimer_sf"/>
</dbReference>
<evidence type="ECO:0000256" key="7">
    <source>
        <dbReference type="ARBA" id="ARBA00023284"/>
    </source>
</evidence>
<keyword evidence="3 8" id="KW-0274">FAD</keyword>
<keyword evidence="11" id="KW-0472">Membrane</keyword>
<evidence type="ECO:0000256" key="11">
    <source>
        <dbReference type="SAM" id="Phobius"/>
    </source>
</evidence>
<proteinExistence type="inferred from homology"/>
<feature type="disulfide bond" description="Redox-active" evidence="9">
    <location>
        <begin position="45"/>
        <end position="50"/>
    </location>
</feature>
<evidence type="ECO:0000256" key="9">
    <source>
        <dbReference type="PIRSR" id="PIRSR000350-4"/>
    </source>
</evidence>
<keyword evidence="7 10" id="KW-0676">Redox-active center</keyword>
<feature type="domain" description="Pyridine nucleotide-disulphide oxidoreductase dimerisation" evidence="12">
    <location>
        <begin position="346"/>
        <end position="455"/>
    </location>
</feature>
<evidence type="ECO:0000256" key="1">
    <source>
        <dbReference type="ARBA" id="ARBA00007532"/>
    </source>
</evidence>
<keyword evidence="8" id="KW-0520">NAD</keyword>
<evidence type="ECO:0000256" key="5">
    <source>
        <dbReference type="ARBA" id="ARBA00023002"/>
    </source>
</evidence>
<keyword evidence="6" id="KW-1015">Disulfide bond</keyword>
<name>A0AAU7AZ64_9ACTN</name>
<dbReference type="Pfam" id="PF02852">
    <property type="entry name" value="Pyr_redox_dim"/>
    <property type="match status" value="1"/>
</dbReference>
<dbReference type="PANTHER" id="PTHR43014:SF2">
    <property type="entry name" value="MERCURIC REDUCTASE"/>
    <property type="match status" value="1"/>
</dbReference>
<evidence type="ECO:0000256" key="8">
    <source>
        <dbReference type="PIRSR" id="PIRSR000350-3"/>
    </source>
</evidence>
<dbReference type="GO" id="GO:0016152">
    <property type="term" value="F:mercury (II) reductase (NADP+) activity"/>
    <property type="evidence" value="ECO:0007669"/>
    <property type="project" value="UniProtKB-EC"/>
</dbReference>
<evidence type="ECO:0000256" key="2">
    <source>
        <dbReference type="ARBA" id="ARBA00022630"/>
    </source>
</evidence>
<evidence type="ECO:0000256" key="3">
    <source>
        <dbReference type="ARBA" id="ARBA00022827"/>
    </source>
</evidence>
<feature type="binding site" evidence="8">
    <location>
        <position position="118"/>
    </location>
    <ligand>
        <name>FAD</name>
        <dbReference type="ChEBI" id="CHEBI:57692"/>
    </ligand>
</feature>
<dbReference type="PANTHER" id="PTHR43014">
    <property type="entry name" value="MERCURIC REDUCTASE"/>
    <property type="match status" value="1"/>
</dbReference>
<keyword evidence="2 10" id="KW-0285">Flavoprotein</keyword>
<feature type="binding site" evidence="8">
    <location>
        <position position="54"/>
    </location>
    <ligand>
        <name>FAD</name>
        <dbReference type="ChEBI" id="CHEBI:57692"/>
    </ligand>
</feature>
<organism evidence="14">
    <name type="scientific">Paraconexibacter sp. AEG42_29</name>
    <dbReference type="NCBI Taxonomy" id="2997339"/>
    <lineage>
        <taxon>Bacteria</taxon>
        <taxon>Bacillati</taxon>
        <taxon>Actinomycetota</taxon>
        <taxon>Thermoleophilia</taxon>
        <taxon>Solirubrobacterales</taxon>
        <taxon>Paraconexibacteraceae</taxon>
        <taxon>Paraconexibacter</taxon>
    </lineage>
</organism>
<dbReference type="InterPro" id="IPR001100">
    <property type="entry name" value="Pyr_nuc-diS_OxRdtase"/>
</dbReference>
<gene>
    <name evidence="14" type="primary">merA_1</name>
    <name evidence="14" type="ORF">DSM112329_03823</name>
</gene>
<dbReference type="GO" id="GO:0016668">
    <property type="term" value="F:oxidoreductase activity, acting on a sulfur group of donors, NAD(P) as acceptor"/>
    <property type="evidence" value="ECO:0007669"/>
    <property type="project" value="InterPro"/>
</dbReference>
<comment type="cofactor">
    <cofactor evidence="8">
        <name>FAD</name>
        <dbReference type="ChEBI" id="CHEBI:57692"/>
    </cofactor>
    <text evidence="8">Binds 1 FAD per subunit.</text>
</comment>
<feature type="binding site" evidence="8">
    <location>
        <begin position="179"/>
        <end position="186"/>
    </location>
    <ligand>
        <name>NAD(+)</name>
        <dbReference type="ChEBI" id="CHEBI:57540"/>
    </ligand>
</feature>
<dbReference type="InterPro" id="IPR036188">
    <property type="entry name" value="FAD/NAD-bd_sf"/>
</dbReference>
<dbReference type="AlphaFoldDB" id="A0AAU7AZ64"/>
<accession>A0AAU7AZ64</accession>
<dbReference type="GO" id="GO:0050660">
    <property type="term" value="F:flavin adenine dinucleotide binding"/>
    <property type="evidence" value="ECO:0007669"/>
    <property type="project" value="TreeGrafter"/>
</dbReference>
<dbReference type="Gene3D" id="3.50.50.60">
    <property type="entry name" value="FAD/NAD(P)-binding domain"/>
    <property type="match status" value="2"/>
</dbReference>
<evidence type="ECO:0000256" key="4">
    <source>
        <dbReference type="ARBA" id="ARBA00022857"/>
    </source>
</evidence>
<dbReference type="Gene3D" id="3.30.390.30">
    <property type="match status" value="1"/>
</dbReference>
<dbReference type="KEGG" id="parq:DSM112329_03823"/>
<sequence length="487" mass="49926">MSRDRRYDLVILGGGTGGLVSAFVAAGMGARVALVERDRAPGGDCLWTGCVPSKSLLAAAAIAHDVGRAGEFGLQASVAAVDLGAVMAQIREIQARIAPHDSAARLEAAGVTVVHAAGRLEAGSVLVAGDRRLRYRKAIVATGSAPMLPDVPGLAAAAPLTTDSVWELTVLPERLVVLGGGPIGCELGQAFARLGSDVTIVESADRLLPHEDPAASRLLTDALRGEGLTVRTDARAARVEANTDAGAAGAVVTLEGGERLAPATLLVATGRRPRTGGLGLAAAGVQTGASGAIVVDSALRTTARHVFAVGDVTGGPAFTHAAAHQARTATVNALVGLRRRADTALIPRVTFTDPEVAHVGLTAAQARERWGERAVISAVEGHGQLDRALTARAQTAAATLVADPKRRLVGGTIVGPAAGESIAELTAWITAGERIAAVSETVHAYPTFTEAAARAADEHLRARYAAPRVRALLRVLLAGARLVPRRR</sequence>
<evidence type="ECO:0000256" key="10">
    <source>
        <dbReference type="RuleBase" id="RU003691"/>
    </source>
</evidence>
<dbReference type="Pfam" id="PF07992">
    <property type="entry name" value="Pyr_redox_2"/>
    <property type="match status" value="1"/>
</dbReference>
<dbReference type="PIRSF" id="PIRSF000350">
    <property type="entry name" value="Mercury_reductase_MerA"/>
    <property type="match status" value="1"/>
</dbReference>
<keyword evidence="11" id="KW-0812">Transmembrane</keyword>